<dbReference type="AlphaFoldDB" id="A0A560EBD5"/>
<organism evidence="2 3">
    <name type="scientific">Bradyrhizobium stylosanthis</name>
    <dbReference type="NCBI Taxonomy" id="1803665"/>
    <lineage>
        <taxon>Bacteria</taxon>
        <taxon>Pseudomonadati</taxon>
        <taxon>Pseudomonadota</taxon>
        <taxon>Alphaproteobacteria</taxon>
        <taxon>Hyphomicrobiales</taxon>
        <taxon>Nitrobacteraceae</taxon>
        <taxon>Bradyrhizobium</taxon>
    </lineage>
</organism>
<dbReference type="NCBIfam" id="TIGR04123">
    <property type="entry name" value="P_estr_lig_assc"/>
    <property type="match status" value="1"/>
</dbReference>
<name>A0A560EBD5_9BRAD</name>
<gene>
    <name evidence="2" type="ORF">FBZ96_101489</name>
</gene>
<dbReference type="PANTHER" id="PTHR39323:SF1">
    <property type="entry name" value="BLR1149 PROTEIN"/>
    <property type="match status" value="1"/>
</dbReference>
<accession>A0A560EBD5</accession>
<evidence type="ECO:0000313" key="2">
    <source>
        <dbReference type="EMBL" id="TWB06676.1"/>
    </source>
</evidence>
<reference evidence="2 3" key="1">
    <citation type="submission" date="2019-06" db="EMBL/GenBank/DDBJ databases">
        <title>Genomic Encyclopedia of Type Strains, Phase IV (KMG-V): Genome sequencing to study the core and pangenomes of soil and plant-associated prokaryotes.</title>
        <authorList>
            <person name="Whitman W."/>
        </authorList>
    </citation>
    <scope>NUCLEOTIDE SEQUENCE [LARGE SCALE GENOMIC DNA]</scope>
    <source>
        <strain evidence="2 3">BR 510</strain>
    </source>
</reference>
<dbReference type="Gene3D" id="3.60.21.10">
    <property type="match status" value="1"/>
</dbReference>
<dbReference type="InterPro" id="IPR004843">
    <property type="entry name" value="Calcineurin-like_PHP"/>
</dbReference>
<dbReference type="STRING" id="1803665.GCA_001641335_03555"/>
<comment type="caution">
    <text evidence="2">The sequence shown here is derived from an EMBL/GenBank/DDBJ whole genome shotgun (WGS) entry which is preliminary data.</text>
</comment>
<protein>
    <submittedName>
        <fullName evidence="2">Putative phosphoesterase</fullName>
    </submittedName>
</protein>
<dbReference type="GO" id="GO:0016787">
    <property type="term" value="F:hydrolase activity"/>
    <property type="evidence" value="ECO:0007669"/>
    <property type="project" value="InterPro"/>
</dbReference>
<sequence length="251" mass="27195">MAGHRRAEATPFFERLRPAMTEDVALSITSTLALDIAGVSLHTDLSGALFWEEQRLLVVSDLHLEKGSSFAARGVLLPPYDTLATLSRLAAVISRHDPKTVIALGDSFHDRTAHERLSAEDRDAVAALQTGRDWIWISGNHDPMLPRDLGGTIADEVAVGPITFRHEPTGAQGEIAGHLHPKARVSARGRSMERRCFASDGMRAVMPAFGAYAGGLSIRDAAFAKIFPKNGFVAHLLGDRRVHAIAASRCY</sequence>
<dbReference type="SUPFAM" id="SSF56300">
    <property type="entry name" value="Metallo-dependent phosphatases"/>
    <property type="match status" value="1"/>
</dbReference>
<proteinExistence type="predicted"/>
<dbReference type="Pfam" id="PF00149">
    <property type="entry name" value="Metallophos"/>
    <property type="match status" value="1"/>
</dbReference>
<keyword evidence="3" id="KW-1185">Reference proteome</keyword>
<dbReference type="EMBL" id="VITK01000001">
    <property type="protein sequence ID" value="TWB06676.1"/>
    <property type="molecule type" value="Genomic_DNA"/>
</dbReference>
<evidence type="ECO:0000259" key="1">
    <source>
        <dbReference type="Pfam" id="PF00149"/>
    </source>
</evidence>
<evidence type="ECO:0000313" key="3">
    <source>
        <dbReference type="Proteomes" id="UP000319949"/>
    </source>
</evidence>
<dbReference type="Proteomes" id="UP000319949">
    <property type="component" value="Unassembled WGS sequence"/>
</dbReference>
<dbReference type="PANTHER" id="PTHR39323">
    <property type="entry name" value="BLR1149 PROTEIN"/>
    <property type="match status" value="1"/>
</dbReference>
<dbReference type="InterPro" id="IPR026336">
    <property type="entry name" value="PdeM-like"/>
</dbReference>
<feature type="domain" description="Calcineurin-like phosphoesterase" evidence="1">
    <location>
        <begin position="55"/>
        <end position="148"/>
    </location>
</feature>
<dbReference type="InterPro" id="IPR029052">
    <property type="entry name" value="Metallo-depent_PP-like"/>
</dbReference>